<dbReference type="AlphaFoldDB" id="A0AAN7YQ66"/>
<dbReference type="Proteomes" id="UP001310890">
    <property type="component" value="Unassembled WGS sequence"/>
</dbReference>
<proteinExistence type="predicted"/>
<evidence type="ECO:0000313" key="2">
    <source>
        <dbReference type="Proteomes" id="UP001310890"/>
    </source>
</evidence>
<dbReference type="EMBL" id="JAVRRL010000050">
    <property type="protein sequence ID" value="KAK5110338.1"/>
    <property type="molecule type" value="Genomic_DNA"/>
</dbReference>
<evidence type="ECO:0000313" key="1">
    <source>
        <dbReference type="EMBL" id="KAK5110338.1"/>
    </source>
</evidence>
<reference evidence="1" key="1">
    <citation type="submission" date="2023-08" db="EMBL/GenBank/DDBJ databases">
        <title>Black Yeasts Isolated from many extreme environments.</title>
        <authorList>
            <person name="Coleine C."/>
            <person name="Stajich J.E."/>
            <person name="Selbmann L."/>
        </authorList>
    </citation>
    <scope>NUCLEOTIDE SEQUENCE</scope>
    <source>
        <strain evidence="1">CCFEE 5401</strain>
    </source>
</reference>
<gene>
    <name evidence="1" type="ORF">LTR62_006046</name>
</gene>
<sequence>MEARQPSFMLLPSFGFLPDQDIQLGTVLTTAKGSKLPDAKRPLNKASRVTVNADDVHEQPWAPWSWDSTKSGSNKLSLTADVSLVAGIGAGISGKWGQDRGLVIESDRVDVRWFRPDAAYLAKTLQDDLVKTVGWKLTRPPLFLVTGLMIATGTTVTVTDAKNHAFSAHATADLTSLSVPLAVGPAVEHTRDSSSKLSGVPTEPFILAYELVRLRKKRDGGVEEQDENTWALFNDEVPIEPGSGAQVAEALKQEWEVGWVQPSEFVVEL</sequence>
<protein>
    <submittedName>
        <fullName evidence="1">Uncharacterized protein</fullName>
    </submittedName>
</protein>
<organism evidence="1 2">
    <name type="scientific">Meristemomyces frigidus</name>
    <dbReference type="NCBI Taxonomy" id="1508187"/>
    <lineage>
        <taxon>Eukaryota</taxon>
        <taxon>Fungi</taxon>
        <taxon>Dikarya</taxon>
        <taxon>Ascomycota</taxon>
        <taxon>Pezizomycotina</taxon>
        <taxon>Dothideomycetes</taxon>
        <taxon>Dothideomycetidae</taxon>
        <taxon>Mycosphaerellales</taxon>
        <taxon>Teratosphaeriaceae</taxon>
        <taxon>Meristemomyces</taxon>
    </lineage>
</organism>
<name>A0AAN7YQ66_9PEZI</name>
<comment type="caution">
    <text evidence="1">The sequence shown here is derived from an EMBL/GenBank/DDBJ whole genome shotgun (WGS) entry which is preliminary data.</text>
</comment>
<accession>A0AAN7YQ66</accession>